<keyword evidence="2" id="KW-1185">Reference proteome</keyword>
<organism evidence="1 2">
    <name type="scientific">Eretmocerus hayati</name>
    <dbReference type="NCBI Taxonomy" id="131215"/>
    <lineage>
        <taxon>Eukaryota</taxon>
        <taxon>Metazoa</taxon>
        <taxon>Ecdysozoa</taxon>
        <taxon>Arthropoda</taxon>
        <taxon>Hexapoda</taxon>
        <taxon>Insecta</taxon>
        <taxon>Pterygota</taxon>
        <taxon>Neoptera</taxon>
        <taxon>Endopterygota</taxon>
        <taxon>Hymenoptera</taxon>
        <taxon>Apocrita</taxon>
        <taxon>Proctotrupomorpha</taxon>
        <taxon>Chalcidoidea</taxon>
        <taxon>Aphelinidae</taxon>
        <taxon>Aphelininae</taxon>
        <taxon>Eretmocerus</taxon>
    </lineage>
</organism>
<protein>
    <submittedName>
        <fullName evidence="1">Uncharacterized protein</fullName>
    </submittedName>
</protein>
<evidence type="ECO:0000313" key="1">
    <source>
        <dbReference type="EMBL" id="KAJ8669805.1"/>
    </source>
</evidence>
<proteinExistence type="predicted"/>
<evidence type="ECO:0000313" key="2">
    <source>
        <dbReference type="Proteomes" id="UP001239111"/>
    </source>
</evidence>
<dbReference type="Proteomes" id="UP001239111">
    <property type="component" value="Chromosome 3"/>
</dbReference>
<gene>
    <name evidence="1" type="ORF">QAD02_001064</name>
</gene>
<comment type="caution">
    <text evidence="1">The sequence shown here is derived from an EMBL/GenBank/DDBJ whole genome shotgun (WGS) entry which is preliminary data.</text>
</comment>
<name>A0ACC2NF34_9HYME</name>
<accession>A0ACC2NF34</accession>
<dbReference type="EMBL" id="CM056743">
    <property type="protein sequence ID" value="KAJ8669805.1"/>
    <property type="molecule type" value="Genomic_DNA"/>
</dbReference>
<sequence length="240" mass="28126">MELRGPAQKSGMDGECEWNKLNNFHATVNIGEDLMHDWYEEICRYDVAIALHNLIYEQKNIRLEDLNSRLRSFYYGPKDSTNKPPEILDHQVKNKHIIMTSAEMHNLVTRLPMLIGLIVPEDDEILQFLIQLKRIIDIISSKVVQPETPEQLKLHISEYLEMRRGLFENEKEKPKHHLGLHVSKKLKNCYAVERVHGFKVVNENDYSWSSLTLSDIRRASVTYFTTLSDGGIYIYQNWIE</sequence>
<reference evidence="1" key="1">
    <citation type="submission" date="2023-04" db="EMBL/GenBank/DDBJ databases">
        <title>A chromosome-level genome assembly of the parasitoid wasp Eretmocerus hayati.</title>
        <authorList>
            <person name="Zhong Y."/>
            <person name="Liu S."/>
            <person name="Liu Y."/>
        </authorList>
    </citation>
    <scope>NUCLEOTIDE SEQUENCE</scope>
    <source>
        <strain evidence="1">ZJU_SS_LIU_2023</strain>
    </source>
</reference>